<dbReference type="Proteomes" id="UP000694892">
    <property type="component" value="Unassembled WGS sequence"/>
</dbReference>
<evidence type="ECO:0000313" key="1">
    <source>
        <dbReference type="EMBL" id="OCT55642.1"/>
    </source>
</evidence>
<dbReference type="EMBL" id="KV479489">
    <property type="protein sequence ID" value="OCT55642.1"/>
    <property type="molecule type" value="Genomic_DNA"/>
</dbReference>
<proteinExistence type="predicted"/>
<sequence length="88" mass="9951">MDKTMPLAERTCLSLTPGSYLLSRRLPPVSGFSRFPVRLELPLPPATPSITPTYHDCCNLIGRLWTLPGDGRSLHTKPRFHLLYCESR</sequence>
<dbReference type="AlphaFoldDB" id="A0A974BPF4"/>
<protein>
    <submittedName>
        <fullName evidence="1">Uncharacterized protein</fullName>
    </submittedName>
</protein>
<reference evidence="1" key="1">
    <citation type="submission" date="2016-05" db="EMBL/GenBank/DDBJ databases">
        <title>WGS assembly of Xenopus laevis.</title>
        <authorList>
            <person name="Session A."/>
            <person name="Uno Y."/>
            <person name="Kwon T."/>
            <person name="Chapman J."/>
            <person name="Toyoda A."/>
            <person name="Takahashi S."/>
            <person name="Fukui A."/>
            <person name="Hikosaka A."/>
            <person name="Putnam N."/>
            <person name="Stites J."/>
            <person name="Van Heeringen S."/>
            <person name="Quigley I."/>
            <person name="Heinz S."/>
            <person name="Hellsten U."/>
            <person name="Lyons J."/>
            <person name="Suzuki A."/>
            <person name="Kondo M."/>
            <person name="Ogino H."/>
            <person name="Ochi H."/>
            <person name="Bogdanovic O."/>
            <person name="Lister R."/>
            <person name="Georgiou G."/>
            <person name="Paranjpe S."/>
            <person name="Van Kruijsbergen I."/>
            <person name="Mozaffari S."/>
            <person name="Shu S."/>
            <person name="Schmutz J."/>
            <person name="Jenkins J."/>
            <person name="Grimwood J."/>
            <person name="Carlson J."/>
            <person name="Mitros T."/>
            <person name="Simakov O."/>
            <person name="Heald R."/>
            <person name="Miller K."/>
            <person name="Haudenschild C."/>
            <person name="Kuroki Y."/>
            <person name="Tanaka T."/>
            <person name="Michiue T."/>
            <person name="Watanabe M."/>
            <person name="Kinoshita T."/>
            <person name="Ohta Y."/>
            <person name="Mawaribuchi S."/>
            <person name="Suzuki Y."/>
            <person name="Haramoto Y."/>
            <person name="Yamamoto T."/>
            <person name="Takagi C."/>
            <person name="Kitzman J."/>
            <person name="Shendure J."/>
            <person name="Nakayama T."/>
            <person name="Izutsu Y."/>
            <person name="Robert J."/>
            <person name="Dichmann D."/>
            <person name="Flajnik M."/>
            <person name="Houston D."/>
            <person name="Marcotte E."/>
            <person name="Wallingford J."/>
            <person name="Ito Y."/>
            <person name="Asashima M."/>
            <person name="Ueno N."/>
            <person name="Matsuda Y."/>
            <person name="Jan Veenstra G."/>
            <person name="Fujiyama A."/>
            <person name="Harland R."/>
            <person name="Taira M."/>
            <person name="Rokhsar D.S."/>
        </authorList>
    </citation>
    <scope>NUCLEOTIDE SEQUENCE</scope>
    <source>
        <strain evidence="1">J</strain>
        <tissue evidence="1">Blood</tissue>
    </source>
</reference>
<organism evidence="1">
    <name type="scientific">Xenopus laevis</name>
    <name type="common">African clawed frog</name>
    <dbReference type="NCBI Taxonomy" id="8355"/>
    <lineage>
        <taxon>Eukaryota</taxon>
        <taxon>Metazoa</taxon>
        <taxon>Chordata</taxon>
        <taxon>Craniata</taxon>
        <taxon>Vertebrata</taxon>
        <taxon>Euteleostomi</taxon>
        <taxon>Amphibia</taxon>
        <taxon>Batrachia</taxon>
        <taxon>Anura</taxon>
        <taxon>Pipoidea</taxon>
        <taxon>Pipidae</taxon>
        <taxon>Xenopodinae</taxon>
        <taxon>Xenopus</taxon>
        <taxon>Xenopus</taxon>
    </lineage>
</organism>
<name>A0A974BPF4_XENLA</name>
<accession>A0A974BPF4</accession>
<gene>
    <name evidence="1" type="ORF">XELAEV_18000308mg</name>
</gene>